<dbReference type="RefSeq" id="WP_083458853.1">
    <property type="nucleotide sequence ID" value="NZ_LAQT01000005.1"/>
</dbReference>
<gene>
    <name evidence="8" type="ORF">WG78_07535</name>
</gene>
<dbReference type="STRING" id="857265.WG78_07535"/>
<reference evidence="8 9" key="1">
    <citation type="submission" date="2015-07" db="EMBL/GenBank/DDBJ databases">
        <title>Draft genome sequence of the Amantichitinum ursilacus IGB-41, a new chitin-degrading bacterium.</title>
        <authorList>
            <person name="Kirstahler P."/>
            <person name="Guenther M."/>
            <person name="Grumaz C."/>
            <person name="Rupp S."/>
            <person name="Zibek S."/>
            <person name="Sohn K."/>
        </authorList>
    </citation>
    <scope>NUCLEOTIDE SEQUENCE [LARGE SCALE GENOMIC DNA]</scope>
    <source>
        <strain evidence="8 9">IGB-41</strain>
    </source>
</reference>
<comment type="function">
    <text evidence="5">Part of a binding-protein-dependent transport system for a sugar.</text>
</comment>
<dbReference type="PANTHER" id="PTHR43649">
    <property type="entry name" value="ARABINOSE-BINDING PROTEIN-RELATED"/>
    <property type="match status" value="1"/>
</dbReference>
<keyword evidence="9" id="KW-1185">Reference proteome</keyword>
<feature type="chain" id="PRO_5005863126" description="Probable sugar-binding periplasmic protein" evidence="7">
    <location>
        <begin position="26"/>
        <end position="441"/>
    </location>
</feature>
<evidence type="ECO:0000256" key="6">
    <source>
        <dbReference type="ARBA" id="ARBA00049753"/>
    </source>
</evidence>
<evidence type="ECO:0000256" key="7">
    <source>
        <dbReference type="SAM" id="SignalP"/>
    </source>
</evidence>
<dbReference type="SUPFAM" id="SSF53850">
    <property type="entry name" value="Periplasmic binding protein-like II"/>
    <property type="match status" value="1"/>
</dbReference>
<evidence type="ECO:0000256" key="1">
    <source>
        <dbReference type="ARBA" id="ARBA00004418"/>
    </source>
</evidence>
<sequence>MKPLRRRTPGAAVCALLLSAFVCTAAQGAASMPASAPDTLNVLHWWTSASERHAADYLAARMQEENLAWQDAAIPGGAGVGAMKVLKSRVLSGKPPDVAQLIGPAISEWGDMGLLLELDNVSRRSGWNDKFFPTVWGLIRLRGHSMAAPLGIHRINTLLYNQRIFNQLNLQPPRTWAEFERAADKISRAGYTPLAQSTEAWQITTLFETLLLSETGPAFYRDLLVRRNANAWADPRVRVALEHLRQLKRWMPSQLTERPWQDEASDLAQGRAAMWVMGDWAKGELQAMGLTVGEQFGCTPVPGTADMHLYSIDTLVMFTGDYSNQYAQERMAAMVTSPQVQAGYNRIKGSVPVRRDADVASMDSCARQSWTTFARGGAVQAPSLVHRMATDEALKDAIVSLIRRYFIDEHMPATELQRRLANVVRALSQEGKSDEPQDTGR</sequence>
<dbReference type="Proteomes" id="UP000037939">
    <property type="component" value="Unassembled WGS sequence"/>
</dbReference>
<dbReference type="EMBL" id="LAQT01000005">
    <property type="protein sequence ID" value="KPC53677.1"/>
    <property type="molecule type" value="Genomic_DNA"/>
</dbReference>
<comment type="similarity">
    <text evidence="2">Belongs to the bacterial solute-binding protein 1 family.</text>
</comment>
<evidence type="ECO:0000256" key="5">
    <source>
        <dbReference type="ARBA" id="ARBA00049629"/>
    </source>
</evidence>
<dbReference type="PANTHER" id="PTHR43649:SF28">
    <property type="entry name" value="BINDING PROTEIN COMPONENT OF ABC SUGAR TRANSPORTER-RELATED"/>
    <property type="match status" value="1"/>
</dbReference>
<organism evidence="8 9">
    <name type="scientific">Amantichitinum ursilacus</name>
    <dbReference type="NCBI Taxonomy" id="857265"/>
    <lineage>
        <taxon>Bacteria</taxon>
        <taxon>Pseudomonadati</taxon>
        <taxon>Pseudomonadota</taxon>
        <taxon>Betaproteobacteria</taxon>
        <taxon>Neisseriales</taxon>
        <taxon>Chitinibacteraceae</taxon>
        <taxon>Amantichitinum</taxon>
    </lineage>
</organism>
<keyword evidence="3" id="KW-0813">Transport</keyword>
<evidence type="ECO:0000313" key="8">
    <source>
        <dbReference type="EMBL" id="KPC53677.1"/>
    </source>
</evidence>
<name>A0A0N0XLF0_9NEIS</name>
<comment type="subcellular location">
    <subcellularLocation>
        <location evidence="1">Periplasm</location>
    </subcellularLocation>
</comment>
<comment type="caution">
    <text evidence="8">The sequence shown here is derived from an EMBL/GenBank/DDBJ whole genome shotgun (WGS) entry which is preliminary data.</text>
</comment>
<evidence type="ECO:0000313" key="9">
    <source>
        <dbReference type="Proteomes" id="UP000037939"/>
    </source>
</evidence>
<proteinExistence type="inferred from homology"/>
<evidence type="ECO:0000256" key="2">
    <source>
        <dbReference type="ARBA" id="ARBA00008520"/>
    </source>
</evidence>
<accession>A0A0N0XLF0</accession>
<dbReference type="Gene3D" id="3.40.190.10">
    <property type="entry name" value="Periplasmic binding protein-like II"/>
    <property type="match status" value="2"/>
</dbReference>
<protein>
    <recommendedName>
        <fullName evidence="6">Probable sugar-binding periplasmic protein</fullName>
    </recommendedName>
</protein>
<dbReference type="AlphaFoldDB" id="A0A0N0XLF0"/>
<evidence type="ECO:0000256" key="3">
    <source>
        <dbReference type="ARBA" id="ARBA00022448"/>
    </source>
</evidence>
<feature type="signal peptide" evidence="7">
    <location>
        <begin position="1"/>
        <end position="25"/>
    </location>
</feature>
<evidence type="ECO:0000256" key="4">
    <source>
        <dbReference type="ARBA" id="ARBA00022729"/>
    </source>
</evidence>
<dbReference type="InterPro" id="IPR050490">
    <property type="entry name" value="Bact_solute-bd_prot1"/>
</dbReference>
<keyword evidence="4 7" id="KW-0732">Signal</keyword>
<dbReference type="Pfam" id="PF01547">
    <property type="entry name" value="SBP_bac_1"/>
    <property type="match status" value="1"/>
</dbReference>
<dbReference type="GO" id="GO:0042597">
    <property type="term" value="C:periplasmic space"/>
    <property type="evidence" value="ECO:0007669"/>
    <property type="project" value="UniProtKB-SubCell"/>
</dbReference>
<dbReference type="InterPro" id="IPR006059">
    <property type="entry name" value="SBP"/>
</dbReference>